<sequence>MPEATHEYDLYCQGISGDSGSYESGLAGVIALMQRFMRSL</sequence>
<reference evidence="1 2" key="1">
    <citation type="submission" date="2019-10" db="EMBL/GenBank/DDBJ databases">
        <title>Genomic and transcriptomic insights into the perfect genentic adaptation of a filamentous nitrogen-fixing cyanobacterium to rice fields.</title>
        <authorList>
            <person name="Chen Z."/>
        </authorList>
    </citation>
    <scope>NUCLEOTIDE SEQUENCE [LARGE SCALE GENOMIC DNA]</scope>
    <source>
        <strain evidence="1">CCNUC1</strain>
    </source>
</reference>
<dbReference type="Proteomes" id="UP000326678">
    <property type="component" value="Chromosome Gxm2"/>
</dbReference>
<evidence type="ECO:0000313" key="1">
    <source>
        <dbReference type="EMBL" id="QFS51199.1"/>
    </source>
</evidence>
<keyword evidence="2" id="KW-1185">Reference proteome</keyword>
<dbReference type="KEGG" id="nsh:GXM_08693"/>
<dbReference type="EMBL" id="CP045227">
    <property type="protein sequence ID" value="QFS51199.1"/>
    <property type="molecule type" value="Genomic_DNA"/>
</dbReference>
<name>A0A5P8WH90_9NOSO</name>
<gene>
    <name evidence="1" type="ORF">GXM_08693</name>
</gene>
<protein>
    <submittedName>
        <fullName evidence="1">Uncharacterized protein</fullName>
    </submittedName>
</protein>
<proteinExistence type="predicted"/>
<evidence type="ECO:0000313" key="2">
    <source>
        <dbReference type="Proteomes" id="UP000326678"/>
    </source>
</evidence>
<accession>A0A5P8WH90</accession>
<dbReference type="AlphaFoldDB" id="A0A5P8WH90"/>
<organism evidence="1 2">
    <name type="scientific">Nostoc sphaeroides CCNUC1</name>
    <dbReference type="NCBI Taxonomy" id="2653204"/>
    <lineage>
        <taxon>Bacteria</taxon>
        <taxon>Bacillati</taxon>
        <taxon>Cyanobacteriota</taxon>
        <taxon>Cyanophyceae</taxon>
        <taxon>Nostocales</taxon>
        <taxon>Nostocaceae</taxon>
        <taxon>Nostoc</taxon>
    </lineage>
</organism>
<dbReference type="RefSeq" id="WP_267313701.1">
    <property type="nucleotide sequence ID" value="NZ_CP045227.1"/>
</dbReference>